<sequence length="293" mass="34274">MNDAIMAMIDRYNCKSSEDYENALKEVVQEVALMGLSRSDFFTKAAFYGGTALRIFYGLPMYSEDLDFSLERPEADFDLDKYLSYVKKELISYNFKMTVKKKNKSKQTAIQSAFIKGNTIQNILEITSDDSMTYGFNSNALIRIKFEIDTNPPEGAEFQYVNAILPDTYRAKLYDMPSLFAGKIHAVLCRDYKNRVKGRDFFDYIWYLKRGTRVNIYHLQKRMEQSDHWAPSRTLDIGTLKNLLNDRFKVIDFDNAREDVLHFLGPKEQKGLSIWDADFFIDITDRYLEEQVY</sequence>
<comment type="caution">
    <text evidence="1">The sequence shown here is derived from an EMBL/GenBank/DDBJ whole genome shotgun (WGS) entry which is preliminary data.</text>
</comment>
<dbReference type="InterPro" id="IPR014942">
    <property type="entry name" value="AbiEii"/>
</dbReference>
<dbReference type="EMBL" id="LSQZ01000013">
    <property type="protein sequence ID" value="KXI14159.1"/>
    <property type="molecule type" value="Genomic_DNA"/>
</dbReference>
<dbReference type="Gene3D" id="3.10.450.620">
    <property type="entry name" value="JHP933, nucleotidyltransferase-like core domain"/>
    <property type="match status" value="1"/>
</dbReference>
<dbReference type="AlphaFoldDB" id="A0A135YXQ5"/>
<dbReference type="RefSeq" id="WP_061101628.1">
    <property type="nucleotide sequence ID" value="NZ_KQ961790.1"/>
</dbReference>
<accession>A0A135YXQ5</accession>
<gene>
    <name evidence="1" type="ORF">HMPREF3195_00328</name>
</gene>
<dbReference type="STRING" id="1261.HMPREF3195_00328"/>
<evidence type="ECO:0000313" key="2">
    <source>
        <dbReference type="Proteomes" id="UP000070326"/>
    </source>
</evidence>
<dbReference type="eggNOG" id="COG2253">
    <property type="taxonomic scope" value="Bacteria"/>
</dbReference>
<evidence type="ECO:0000313" key="1">
    <source>
        <dbReference type="EMBL" id="KXI14159.1"/>
    </source>
</evidence>
<dbReference type="Proteomes" id="UP000070326">
    <property type="component" value="Unassembled WGS sequence"/>
</dbReference>
<name>A0A135YXQ5_9FIRM</name>
<organism evidence="1 2">
    <name type="scientific">Peptostreptococcus anaerobius</name>
    <dbReference type="NCBI Taxonomy" id="1261"/>
    <lineage>
        <taxon>Bacteria</taxon>
        <taxon>Bacillati</taxon>
        <taxon>Bacillota</taxon>
        <taxon>Clostridia</taxon>
        <taxon>Peptostreptococcales</taxon>
        <taxon>Peptostreptococcaceae</taxon>
        <taxon>Peptostreptococcus</taxon>
    </lineage>
</organism>
<dbReference type="Pfam" id="PF08843">
    <property type="entry name" value="AbiEii"/>
    <property type="match status" value="1"/>
</dbReference>
<protein>
    <recommendedName>
        <fullName evidence="3">Nucleotidyl transferase AbiEii/AbiGii toxin family protein</fullName>
    </recommendedName>
</protein>
<reference evidence="1 2" key="1">
    <citation type="submission" date="2016-02" db="EMBL/GenBank/DDBJ databases">
        <authorList>
            <person name="Wen L."/>
            <person name="He K."/>
            <person name="Yang H."/>
        </authorList>
    </citation>
    <scope>NUCLEOTIDE SEQUENCE [LARGE SCALE GENOMIC DNA]</scope>
    <source>
        <strain evidence="1 2">MJR8628A</strain>
    </source>
</reference>
<dbReference type="PATRIC" id="fig|1261.5.peg.333"/>
<evidence type="ECO:0008006" key="3">
    <source>
        <dbReference type="Google" id="ProtNLM"/>
    </source>
</evidence>
<proteinExistence type="predicted"/>